<comment type="similarity">
    <text evidence="2">Belongs to the aspartate/ornithine carbamoyltransferase superfamily.</text>
</comment>
<organism evidence="5 6">
    <name type="scientific">Longimicrobium terrae</name>
    <dbReference type="NCBI Taxonomy" id="1639882"/>
    <lineage>
        <taxon>Bacteria</taxon>
        <taxon>Pseudomonadati</taxon>
        <taxon>Gemmatimonadota</taxon>
        <taxon>Longimicrobiia</taxon>
        <taxon>Longimicrobiales</taxon>
        <taxon>Longimicrobiaceae</taxon>
        <taxon>Longimicrobium</taxon>
    </lineage>
</organism>
<protein>
    <submittedName>
        <fullName evidence="5">Ornithine carbamoyltransferase</fullName>
        <ecNumber evidence="5">2.1.3.3</ecNumber>
    </submittedName>
</protein>
<dbReference type="InterPro" id="IPR036901">
    <property type="entry name" value="Asp/Orn_carbamoylTrfase_sf"/>
</dbReference>
<dbReference type="Gene3D" id="3.40.50.1370">
    <property type="entry name" value="Aspartate/ornithine carbamoyltransferase"/>
    <property type="match status" value="2"/>
</dbReference>
<evidence type="ECO:0000256" key="2">
    <source>
        <dbReference type="RuleBase" id="RU003634"/>
    </source>
</evidence>
<dbReference type="RefSeq" id="WP_170031844.1">
    <property type="nucleotide sequence ID" value="NZ_JABDTL010000001.1"/>
</dbReference>
<dbReference type="GO" id="GO:0019240">
    <property type="term" value="P:citrulline biosynthetic process"/>
    <property type="evidence" value="ECO:0007669"/>
    <property type="project" value="TreeGrafter"/>
</dbReference>
<dbReference type="EMBL" id="JACHIA010000001">
    <property type="protein sequence ID" value="MBB6069073.1"/>
    <property type="molecule type" value="Genomic_DNA"/>
</dbReference>
<evidence type="ECO:0000259" key="3">
    <source>
        <dbReference type="Pfam" id="PF00185"/>
    </source>
</evidence>
<sequence length="333" mass="35738">MSDTQTGILPIPPIAVRGGGAPRRHVLSILDLSADEVLYLCRRAVAIKRSDADPQTLRGRTVGVYFRKTSTRTRTGFLVGAGRLGATTVAFGSTELQTNTGESLGDTARTLAGYLDVLVMRTNESVAEMQAFAAHPSMSVINALSSDEHPTQALTDLSSMLEHFGRLEGLSVLYLGEGNRTAASLALAMSRIPGTRLVVAAPEGYGLDPRVLAKALELAAASGAVVQQTHDADGLEAGFDVVYTSRWQEMGVSKPDPEWKTRFAPFRVTRALAERVSAPGAVFMHDLPAVRNEDVDDEVLDGERSLAWVQAQYKMWSAMSVMEWCGAGVADEG</sequence>
<evidence type="ECO:0000259" key="4">
    <source>
        <dbReference type="Pfam" id="PF02729"/>
    </source>
</evidence>
<dbReference type="Pfam" id="PF00185">
    <property type="entry name" value="OTCace"/>
    <property type="match status" value="1"/>
</dbReference>
<dbReference type="InterPro" id="IPR006131">
    <property type="entry name" value="Asp_carbamoyltransf_Asp/Orn-bd"/>
</dbReference>
<feature type="domain" description="Aspartate/ornithine carbamoyltransferase Asp/Orn-binding" evidence="3">
    <location>
        <begin position="168"/>
        <end position="325"/>
    </location>
</feature>
<evidence type="ECO:0000313" key="5">
    <source>
        <dbReference type="EMBL" id="MBB6069073.1"/>
    </source>
</evidence>
<comment type="caution">
    <text evidence="5">The sequence shown here is derived from an EMBL/GenBank/DDBJ whole genome shotgun (WGS) entry which is preliminary data.</text>
</comment>
<feature type="domain" description="Aspartate/ornithine carbamoyltransferase carbamoyl-P binding" evidence="4">
    <location>
        <begin position="24"/>
        <end position="161"/>
    </location>
</feature>
<dbReference type="PROSITE" id="PS00097">
    <property type="entry name" value="CARBAMOYLTRANSFERASE"/>
    <property type="match status" value="1"/>
</dbReference>
<dbReference type="PRINTS" id="PR00100">
    <property type="entry name" value="AOTCASE"/>
</dbReference>
<dbReference type="Pfam" id="PF02729">
    <property type="entry name" value="OTCace_N"/>
    <property type="match status" value="1"/>
</dbReference>
<reference evidence="5 6" key="1">
    <citation type="submission" date="2020-08" db="EMBL/GenBank/DDBJ databases">
        <title>Genomic Encyclopedia of Type Strains, Phase IV (KMG-IV): sequencing the most valuable type-strain genomes for metagenomic binning, comparative biology and taxonomic classification.</title>
        <authorList>
            <person name="Goeker M."/>
        </authorList>
    </citation>
    <scope>NUCLEOTIDE SEQUENCE [LARGE SCALE GENOMIC DNA]</scope>
    <source>
        <strain evidence="5 6">DSM 29007</strain>
    </source>
</reference>
<dbReference type="SUPFAM" id="SSF53671">
    <property type="entry name" value="Aspartate/ornithine carbamoyltransferase"/>
    <property type="match status" value="1"/>
</dbReference>
<dbReference type="InterPro" id="IPR006132">
    <property type="entry name" value="Asp/Orn_carbamoyltranf_P-bd"/>
</dbReference>
<dbReference type="PRINTS" id="PR00102">
    <property type="entry name" value="OTCASE"/>
</dbReference>
<dbReference type="GO" id="GO:0042450">
    <property type="term" value="P:L-arginine biosynthetic process via ornithine"/>
    <property type="evidence" value="ECO:0007669"/>
    <property type="project" value="TreeGrafter"/>
</dbReference>
<evidence type="ECO:0000256" key="1">
    <source>
        <dbReference type="ARBA" id="ARBA00022679"/>
    </source>
</evidence>
<dbReference type="GO" id="GO:0016597">
    <property type="term" value="F:amino acid binding"/>
    <property type="evidence" value="ECO:0007669"/>
    <property type="project" value="InterPro"/>
</dbReference>
<keyword evidence="6" id="KW-1185">Reference proteome</keyword>
<dbReference type="PANTHER" id="PTHR45753:SF3">
    <property type="entry name" value="ORNITHINE TRANSCARBAMYLASE, MITOCHONDRIAL"/>
    <property type="match status" value="1"/>
</dbReference>
<evidence type="ECO:0000313" key="6">
    <source>
        <dbReference type="Proteomes" id="UP000582837"/>
    </source>
</evidence>
<dbReference type="Proteomes" id="UP000582837">
    <property type="component" value="Unassembled WGS sequence"/>
</dbReference>
<dbReference type="InterPro" id="IPR002292">
    <property type="entry name" value="Orn/put_carbamltrans"/>
</dbReference>
<name>A0A841GV36_9BACT</name>
<dbReference type="GO" id="GO:0004585">
    <property type="term" value="F:ornithine carbamoyltransferase activity"/>
    <property type="evidence" value="ECO:0007669"/>
    <property type="project" value="UniProtKB-EC"/>
</dbReference>
<gene>
    <name evidence="5" type="ORF">HNQ61_000684</name>
</gene>
<accession>A0A841GV36</accession>
<dbReference type="AlphaFoldDB" id="A0A841GV36"/>
<keyword evidence="1 2" id="KW-0808">Transferase</keyword>
<dbReference type="PANTHER" id="PTHR45753">
    <property type="entry name" value="ORNITHINE CARBAMOYLTRANSFERASE, MITOCHONDRIAL"/>
    <property type="match status" value="1"/>
</dbReference>
<proteinExistence type="inferred from homology"/>
<dbReference type="InterPro" id="IPR006130">
    <property type="entry name" value="Asp/Orn_carbamoylTrfase"/>
</dbReference>
<dbReference type="EC" id="2.1.3.3" evidence="5"/>